<sequence length="141" mass="15881">MTKVLERNVGLQFIFSSAEQRNSTNGISTVTENQYKTAKEHFLEKFGAVIENMRKESSSSRLHTDSEVQAAGLSYVGDTGCVKCTQCNIEIPELTKEMNLFNEHTLRSPQCPTVKKILVRSEQEETISSIFFILCAIADKR</sequence>
<evidence type="ECO:0000313" key="2">
    <source>
        <dbReference type="EMBL" id="CAF4086506.1"/>
    </source>
</evidence>
<proteinExistence type="predicted"/>
<dbReference type="EMBL" id="CAJNOK010018405">
    <property type="protein sequence ID" value="CAF1281697.1"/>
    <property type="molecule type" value="Genomic_DNA"/>
</dbReference>
<dbReference type="EMBL" id="CAJOBA010039968">
    <property type="protein sequence ID" value="CAF4086506.1"/>
    <property type="molecule type" value="Genomic_DNA"/>
</dbReference>
<name>A0A8S2Q8E4_9BILA</name>
<dbReference type="Proteomes" id="UP000682733">
    <property type="component" value="Unassembled WGS sequence"/>
</dbReference>
<accession>A0A8S2Q8E4</accession>
<evidence type="ECO:0000313" key="1">
    <source>
        <dbReference type="EMBL" id="CAF1281697.1"/>
    </source>
</evidence>
<gene>
    <name evidence="1" type="ORF">OVA965_LOCUS27668</name>
    <name evidence="2" type="ORF">TMI583_LOCUS28415</name>
</gene>
<comment type="caution">
    <text evidence="2">The sequence shown here is derived from an EMBL/GenBank/DDBJ whole genome shotgun (WGS) entry which is preliminary data.</text>
</comment>
<dbReference type="AlphaFoldDB" id="A0A8S2Q8E4"/>
<reference evidence="2" key="1">
    <citation type="submission" date="2021-02" db="EMBL/GenBank/DDBJ databases">
        <authorList>
            <person name="Nowell W R."/>
        </authorList>
    </citation>
    <scope>NUCLEOTIDE SEQUENCE</scope>
</reference>
<dbReference type="PROSITE" id="PS50143">
    <property type="entry name" value="BIR_REPEAT_2"/>
    <property type="match status" value="1"/>
</dbReference>
<dbReference type="Pfam" id="PF00653">
    <property type="entry name" value="BIR"/>
    <property type="match status" value="1"/>
</dbReference>
<organism evidence="2 3">
    <name type="scientific">Didymodactylos carnosus</name>
    <dbReference type="NCBI Taxonomy" id="1234261"/>
    <lineage>
        <taxon>Eukaryota</taxon>
        <taxon>Metazoa</taxon>
        <taxon>Spiralia</taxon>
        <taxon>Gnathifera</taxon>
        <taxon>Rotifera</taxon>
        <taxon>Eurotatoria</taxon>
        <taxon>Bdelloidea</taxon>
        <taxon>Philodinida</taxon>
        <taxon>Philodinidae</taxon>
        <taxon>Didymodactylos</taxon>
    </lineage>
</organism>
<dbReference type="InterPro" id="IPR001370">
    <property type="entry name" value="BIR_rpt"/>
</dbReference>
<dbReference type="Gene3D" id="1.10.1170.10">
    <property type="entry name" value="Inhibitor Of Apoptosis Protein (2mihbC-IAP-1), Chain A"/>
    <property type="match status" value="1"/>
</dbReference>
<evidence type="ECO:0000313" key="3">
    <source>
        <dbReference type="Proteomes" id="UP000682733"/>
    </source>
</evidence>
<protein>
    <submittedName>
        <fullName evidence="2">Uncharacterized protein</fullName>
    </submittedName>
</protein>
<dbReference type="Proteomes" id="UP000677228">
    <property type="component" value="Unassembled WGS sequence"/>
</dbReference>
<dbReference type="SUPFAM" id="SSF57924">
    <property type="entry name" value="Inhibitor of apoptosis (IAP) repeat"/>
    <property type="match status" value="1"/>
</dbReference>